<dbReference type="PANTHER" id="PTHR30146:SF155">
    <property type="entry name" value="ALANINE RACEMASE"/>
    <property type="match status" value="1"/>
</dbReference>
<dbReference type="PANTHER" id="PTHR30146">
    <property type="entry name" value="LACI-RELATED TRANSCRIPTIONAL REPRESSOR"/>
    <property type="match status" value="1"/>
</dbReference>
<feature type="domain" description="Transcriptional regulator LacI/GalR-like sensor" evidence="5">
    <location>
        <begin position="147"/>
        <end position="302"/>
    </location>
</feature>
<evidence type="ECO:0000313" key="7">
    <source>
        <dbReference type="Proteomes" id="UP000007882"/>
    </source>
</evidence>
<dbReference type="KEGG" id="ams:AMIS_60000"/>
<feature type="compositionally biased region" description="Basic and acidic residues" evidence="4">
    <location>
        <begin position="14"/>
        <end position="28"/>
    </location>
</feature>
<evidence type="ECO:0000313" key="6">
    <source>
        <dbReference type="EMBL" id="BAL91220.1"/>
    </source>
</evidence>
<gene>
    <name evidence="6" type="ordered locus">AMIS_60000</name>
</gene>
<sequence length="306" mass="32027">MGNPKGSVGNPKGRGGDPKGRGGAREEPVTQAPRRVGLVLARAAQVLGEEPYYHEFLEGVERVLTPAAVSVLVQVVTDRDAENATYERWAEQRRVDGVILVDLAMADDRVPLVTGLGLPAVVIGDPSTAQGLPTVWTDDAGFAAEAVGYLAGIGHRVIGHVTGPPQFAHTQLRQRGLAAEADARGLTLLVAEGDYSFEGGRAATAELLRQGPTAIVFDNDVMALGGLAAAAERDRTVPADLSVVAWDDSAQCQLAVPALSAMSHDVERIGELAGRAMLAAMAGEPATVYQAPPAHMVVRDSTHPLD</sequence>
<dbReference type="PATRIC" id="fig|512565.3.peg.5993"/>
<protein>
    <submittedName>
        <fullName evidence="6">Putative ABC transporter substrate-binding protein</fullName>
    </submittedName>
</protein>
<name>I0HDY3_ACTM4</name>
<dbReference type="CDD" id="cd06267">
    <property type="entry name" value="PBP1_LacI_sugar_binding-like"/>
    <property type="match status" value="1"/>
</dbReference>
<dbReference type="HOGENOM" id="CLU_037628_6_1_11"/>
<proteinExistence type="predicted"/>
<organism evidence="6 7">
    <name type="scientific">Actinoplanes missouriensis (strain ATCC 14538 / DSM 43046 / CBS 188.64 / JCM 3121 / NBRC 102363 / NCIMB 12654 / NRRL B-3342 / UNCC 431)</name>
    <dbReference type="NCBI Taxonomy" id="512565"/>
    <lineage>
        <taxon>Bacteria</taxon>
        <taxon>Bacillati</taxon>
        <taxon>Actinomycetota</taxon>
        <taxon>Actinomycetes</taxon>
        <taxon>Micromonosporales</taxon>
        <taxon>Micromonosporaceae</taxon>
        <taxon>Actinoplanes</taxon>
    </lineage>
</organism>
<dbReference type="Proteomes" id="UP000007882">
    <property type="component" value="Chromosome"/>
</dbReference>
<keyword evidence="1" id="KW-0805">Transcription regulation</keyword>
<evidence type="ECO:0000256" key="4">
    <source>
        <dbReference type="SAM" id="MobiDB-lite"/>
    </source>
</evidence>
<feature type="region of interest" description="Disordered" evidence="4">
    <location>
        <begin position="1"/>
        <end position="31"/>
    </location>
</feature>
<reference evidence="6 7" key="1">
    <citation type="submission" date="2012-02" db="EMBL/GenBank/DDBJ databases">
        <title>Complete genome sequence of Actinoplanes missouriensis 431 (= NBRC 102363).</title>
        <authorList>
            <person name="Ohnishi Y."/>
            <person name="Ishikawa J."/>
            <person name="Sekine M."/>
            <person name="Hosoyama A."/>
            <person name="Harada T."/>
            <person name="Narita H."/>
            <person name="Hata T."/>
            <person name="Konno Y."/>
            <person name="Tutikane K."/>
            <person name="Fujita N."/>
            <person name="Horinouchi S."/>
            <person name="Hayakawa M."/>
        </authorList>
    </citation>
    <scope>NUCLEOTIDE SEQUENCE [LARGE SCALE GENOMIC DNA]</scope>
    <source>
        <strain evidence="7">ATCC 14538 / DSM 43046 / CBS 188.64 / JCM 3121 / NBRC 102363 / NCIMB 12654 / NRRL B-3342 / UNCC 431</strain>
    </source>
</reference>
<evidence type="ECO:0000256" key="1">
    <source>
        <dbReference type="ARBA" id="ARBA00023015"/>
    </source>
</evidence>
<dbReference type="Pfam" id="PF13377">
    <property type="entry name" value="Peripla_BP_3"/>
    <property type="match status" value="1"/>
</dbReference>
<dbReference type="AlphaFoldDB" id="I0HDY3"/>
<keyword evidence="7" id="KW-1185">Reference proteome</keyword>
<dbReference type="eggNOG" id="COG1609">
    <property type="taxonomic scope" value="Bacteria"/>
</dbReference>
<keyword evidence="3" id="KW-0804">Transcription</keyword>
<dbReference type="Gene3D" id="3.40.50.2300">
    <property type="match status" value="2"/>
</dbReference>
<dbReference type="STRING" id="512565.AMIS_60000"/>
<evidence type="ECO:0000256" key="2">
    <source>
        <dbReference type="ARBA" id="ARBA00023125"/>
    </source>
</evidence>
<dbReference type="GO" id="GO:0000976">
    <property type="term" value="F:transcription cis-regulatory region binding"/>
    <property type="evidence" value="ECO:0007669"/>
    <property type="project" value="TreeGrafter"/>
</dbReference>
<dbReference type="GO" id="GO:0003700">
    <property type="term" value="F:DNA-binding transcription factor activity"/>
    <property type="evidence" value="ECO:0007669"/>
    <property type="project" value="TreeGrafter"/>
</dbReference>
<dbReference type="SUPFAM" id="SSF53822">
    <property type="entry name" value="Periplasmic binding protein-like I"/>
    <property type="match status" value="1"/>
</dbReference>
<dbReference type="InterPro" id="IPR046335">
    <property type="entry name" value="LacI/GalR-like_sensor"/>
</dbReference>
<dbReference type="EMBL" id="AP012319">
    <property type="protein sequence ID" value="BAL91220.1"/>
    <property type="molecule type" value="Genomic_DNA"/>
</dbReference>
<accession>I0HDY3</accession>
<evidence type="ECO:0000256" key="3">
    <source>
        <dbReference type="ARBA" id="ARBA00023163"/>
    </source>
</evidence>
<evidence type="ECO:0000259" key="5">
    <source>
        <dbReference type="Pfam" id="PF13377"/>
    </source>
</evidence>
<dbReference type="InterPro" id="IPR028082">
    <property type="entry name" value="Peripla_BP_I"/>
</dbReference>
<keyword evidence="2" id="KW-0238">DNA-binding</keyword>